<dbReference type="Gene3D" id="3.40.50.150">
    <property type="entry name" value="Vaccinia Virus protein VP39"/>
    <property type="match status" value="1"/>
</dbReference>
<dbReference type="Pfam" id="PF13847">
    <property type="entry name" value="Methyltransf_31"/>
    <property type="match status" value="1"/>
</dbReference>
<dbReference type="GO" id="GO:0008168">
    <property type="term" value="F:methyltransferase activity"/>
    <property type="evidence" value="ECO:0007669"/>
    <property type="project" value="UniProtKB-KW"/>
</dbReference>
<dbReference type="SUPFAM" id="SSF53335">
    <property type="entry name" value="S-adenosyl-L-methionine-dependent methyltransferases"/>
    <property type="match status" value="1"/>
</dbReference>
<dbReference type="Proteomes" id="UP000321790">
    <property type="component" value="Unassembled WGS sequence"/>
</dbReference>
<dbReference type="AlphaFoldDB" id="A0A5C7AEN8"/>
<comment type="caution">
    <text evidence="2">The sequence shown here is derived from an EMBL/GenBank/DDBJ whole genome shotgun (WGS) entry which is preliminary data.</text>
</comment>
<dbReference type="GO" id="GO:0032259">
    <property type="term" value="P:methylation"/>
    <property type="evidence" value="ECO:0007669"/>
    <property type="project" value="UniProtKB-KW"/>
</dbReference>
<organism evidence="2 3">
    <name type="scientific">Seonamhaeicola algicola</name>
    <dbReference type="NCBI Taxonomy" id="1719036"/>
    <lineage>
        <taxon>Bacteria</taxon>
        <taxon>Pseudomonadati</taxon>
        <taxon>Bacteroidota</taxon>
        <taxon>Flavobacteriia</taxon>
        <taxon>Flavobacteriales</taxon>
        <taxon>Flavobacteriaceae</taxon>
    </lineage>
</organism>
<keyword evidence="3" id="KW-1185">Reference proteome</keyword>
<evidence type="ECO:0000313" key="3">
    <source>
        <dbReference type="Proteomes" id="UP000321790"/>
    </source>
</evidence>
<name>A0A5C7AEN8_9FLAO</name>
<reference evidence="3" key="1">
    <citation type="submission" date="2019-08" db="EMBL/GenBank/DDBJ databases">
        <title>Seonamhaeicola sediminis sp. nov., isolated from marine sediment.</title>
        <authorList>
            <person name="Cao W.R."/>
        </authorList>
    </citation>
    <scope>NUCLEOTIDE SEQUENCE [LARGE SCALE GENOMIC DNA]</scope>
    <source>
        <strain evidence="3">Gy8</strain>
    </source>
</reference>
<dbReference type="InterPro" id="IPR025714">
    <property type="entry name" value="Methyltranfer_dom"/>
</dbReference>
<accession>A0A5C7AEN8</accession>
<proteinExistence type="predicted"/>
<dbReference type="CDD" id="cd02440">
    <property type="entry name" value="AdoMet_MTases"/>
    <property type="match status" value="1"/>
</dbReference>
<dbReference type="EMBL" id="VOSC01000033">
    <property type="protein sequence ID" value="TXE06404.1"/>
    <property type="molecule type" value="Genomic_DNA"/>
</dbReference>
<evidence type="ECO:0000313" key="2">
    <source>
        <dbReference type="EMBL" id="TXE06404.1"/>
    </source>
</evidence>
<keyword evidence="2" id="KW-0808">Transferase</keyword>
<evidence type="ECO:0000259" key="1">
    <source>
        <dbReference type="Pfam" id="PF13847"/>
    </source>
</evidence>
<gene>
    <name evidence="2" type="ORF">FUA26_15235</name>
</gene>
<keyword evidence="2" id="KW-0489">Methyltransferase</keyword>
<protein>
    <submittedName>
        <fullName evidence="2">Class I SAM-dependent methyltransferase</fullName>
    </submittedName>
</protein>
<sequence>MTQIYNQHLWGGNNFDFYSGEGSHLPEIIKPYLDSVLTFLKSFETPLTVCDLGCGDFNIGKNLVKHTKTYTAIDIVEPLITRNKQIFKAENLEFYCLDISKEILPKADCIILRQVLQHITNQEIAHICKQLKNYKYLIITEHLPTGNFTPNINIISGQGIRIKHNSGVDILQDPFNFKAKKQTVLNNYFLKEGKGKITTVLLET</sequence>
<dbReference type="InterPro" id="IPR029063">
    <property type="entry name" value="SAM-dependent_MTases_sf"/>
</dbReference>
<feature type="domain" description="Methyltransferase" evidence="1">
    <location>
        <begin position="47"/>
        <end position="142"/>
    </location>
</feature>
<dbReference type="OrthoDB" id="20930at2"/>